<dbReference type="PROSITE" id="PS51257">
    <property type="entry name" value="PROKAR_LIPOPROTEIN"/>
    <property type="match status" value="1"/>
</dbReference>
<accession>A0A5B8UXK9</accession>
<name>A0A5B8UXK9_9SPHI</name>
<dbReference type="KEGG" id="mgin:FRZ54_10995"/>
<dbReference type="OrthoDB" id="798998at2"/>
<reference evidence="1 2" key="1">
    <citation type="journal article" date="2017" name="Curr. Microbiol.">
        <title>Mucilaginibacter ginsenosidivorans sp. nov., Isolated from Soil of Ginseng Field.</title>
        <authorList>
            <person name="Kim M.M."/>
            <person name="Siddiqi M.Z."/>
            <person name="Im W.T."/>
        </authorList>
    </citation>
    <scope>NUCLEOTIDE SEQUENCE [LARGE SCALE GENOMIC DNA]</scope>
    <source>
        <strain evidence="1 2">Gsoil 3017</strain>
    </source>
</reference>
<proteinExistence type="predicted"/>
<gene>
    <name evidence="1" type="ORF">FRZ54_10995</name>
</gene>
<dbReference type="RefSeq" id="WP_147031657.1">
    <property type="nucleotide sequence ID" value="NZ_CP042436.1"/>
</dbReference>
<dbReference type="EMBL" id="CP042436">
    <property type="protein sequence ID" value="QEC63081.1"/>
    <property type="molecule type" value="Genomic_DNA"/>
</dbReference>
<sequence>MSHKFAILILVSIVLASCKPLGDQMERPACATQACTKEFRTVSMKFLDKDGNQVTVDNYKATNMRTGVLLHDNSILVPGVYPPYYNVADDSDLDKLSDNGDDVEVSGTYSLTGETKTAVVKVSGGCNCHVGRVSGPDSLKFN</sequence>
<dbReference type="Proteomes" id="UP000321479">
    <property type="component" value="Chromosome"/>
</dbReference>
<evidence type="ECO:0000313" key="1">
    <source>
        <dbReference type="EMBL" id="QEC63081.1"/>
    </source>
</evidence>
<dbReference type="AlphaFoldDB" id="A0A5B8UXK9"/>
<protein>
    <submittedName>
        <fullName evidence="1">Uncharacterized protein</fullName>
    </submittedName>
</protein>
<organism evidence="1 2">
    <name type="scientific">Mucilaginibacter ginsenosidivorans</name>
    <dbReference type="NCBI Taxonomy" id="398053"/>
    <lineage>
        <taxon>Bacteria</taxon>
        <taxon>Pseudomonadati</taxon>
        <taxon>Bacteroidota</taxon>
        <taxon>Sphingobacteriia</taxon>
        <taxon>Sphingobacteriales</taxon>
        <taxon>Sphingobacteriaceae</taxon>
        <taxon>Mucilaginibacter</taxon>
    </lineage>
</organism>
<keyword evidence="2" id="KW-1185">Reference proteome</keyword>
<evidence type="ECO:0000313" key="2">
    <source>
        <dbReference type="Proteomes" id="UP000321479"/>
    </source>
</evidence>